<keyword evidence="3" id="KW-1185">Reference proteome</keyword>
<reference evidence="2 3" key="1">
    <citation type="submission" date="2014-06" db="EMBL/GenBank/DDBJ databases">
        <title>Evolutionary Origins and Diversification of the Mycorrhizal Mutualists.</title>
        <authorList>
            <consortium name="DOE Joint Genome Institute"/>
            <consortium name="Mycorrhizal Genomics Consortium"/>
            <person name="Kohler A."/>
            <person name="Kuo A."/>
            <person name="Nagy L.G."/>
            <person name="Floudas D."/>
            <person name="Copeland A."/>
            <person name="Barry K.W."/>
            <person name="Cichocki N."/>
            <person name="Veneault-Fourrey C."/>
            <person name="LaButti K."/>
            <person name="Lindquist E.A."/>
            <person name="Lipzen A."/>
            <person name="Lundell T."/>
            <person name="Morin E."/>
            <person name="Murat C."/>
            <person name="Riley R."/>
            <person name="Ohm R."/>
            <person name="Sun H."/>
            <person name="Tunlid A."/>
            <person name="Henrissat B."/>
            <person name="Grigoriev I.V."/>
            <person name="Hibbett D.S."/>
            <person name="Martin F."/>
        </authorList>
    </citation>
    <scope>NUCLEOTIDE SEQUENCE [LARGE SCALE GENOMIC DNA]</scope>
    <source>
        <strain evidence="2 3">FD-325 SS-3</strain>
    </source>
</reference>
<evidence type="ECO:0000313" key="3">
    <source>
        <dbReference type="Proteomes" id="UP000053263"/>
    </source>
</evidence>
<dbReference type="HOGENOM" id="CLU_2688843_0_0_1"/>
<feature type="compositionally biased region" description="Polar residues" evidence="1">
    <location>
        <begin position="13"/>
        <end position="25"/>
    </location>
</feature>
<dbReference type="Proteomes" id="UP000053263">
    <property type="component" value="Unassembled WGS sequence"/>
</dbReference>
<proteinExistence type="predicted"/>
<feature type="compositionally biased region" description="Basic and acidic residues" evidence="1">
    <location>
        <begin position="42"/>
        <end position="54"/>
    </location>
</feature>
<evidence type="ECO:0000313" key="2">
    <source>
        <dbReference type="EMBL" id="KII82803.1"/>
    </source>
</evidence>
<name>A0A0C9T3Z6_PLICR</name>
<feature type="region of interest" description="Disordered" evidence="1">
    <location>
        <begin position="1"/>
        <end position="74"/>
    </location>
</feature>
<gene>
    <name evidence="2" type="ORF">PLICRDRAFT_181020</name>
</gene>
<organism evidence="2 3">
    <name type="scientific">Plicaturopsis crispa FD-325 SS-3</name>
    <dbReference type="NCBI Taxonomy" id="944288"/>
    <lineage>
        <taxon>Eukaryota</taxon>
        <taxon>Fungi</taxon>
        <taxon>Dikarya</taxon>
        <taxon>Basidiomycota</taxon>
        <taxon>Agaricomycotina</taxon>
        <taxon>Agaricomycetes</taxon>
        <taxon>Agaricomycetidae</taxon>
        <taxon>Amylocorticiales</taxon>
        <taxon>Amylocorticiaceae</taxon>
        <taxon>Plicatura</taxon>
        <taxon>Plicaturopsis crispa</taxon>
    </lineage>
</organism>
<dbReference type="AlphaFoldDB" id="A0A0C9T3Z6"/>
<dbReference type="EMBL" id="KN832642">
    <property type="protein sequence ID" value="KII82803.1"/>
    <property type="molecule type" value="Genomic_DNA"/>
</dbReference>
<evidence type="ECO:0000256" key="1">
    <source>
        <dbReference type="SAM" id="MobiDB-lite"/>
    </source>
</evidence>
<accession>A0A0C9T3Z6</accession>
<protein>
    <submittedName>
        <fullName evidence="2">Uncharacterized protein</fullName>
    </submittedName>
</protein>
<sequence>MVAASIVEEQPTPHYSTGQHLSQSAPEGASVGSAMPQPAHAIPRDQSTHREDVRPVSNHSNGSSHDISKTAILL</sequence>